<evidence type="ECO:0000313" key="2">
    <source>
        <dbReference type="EMBL" id="EEF33989.1"/>
    </source>
</evidence>
<keyword evidence="3" id="KW-1185">Reference proteome</keyword>
<evidence type="ECO:0000256" key="1">
    <source>
        <dbReference type="SAM" id="MobiDB-lite"/>
    </source>
</evidence>
<name>B9SQX7_RICCO</name>
<proteinExistence type="predicted"/>
<protein>
    <submittedName>
        <fullName evidence="2">Uncharacterized protein</fullName>
    </submittedName>
</protein>
<feature type="region of interest" description="Disordered" evidence="1">
    <location>
        <begin position="24"/>
        <end position="64"/>
    </location>
</feature>
<dbReference type="AlphaFoldDB" id="B9SQX7"/>
<accession>B9SQX7</accession>
<evidence type="ECO:0000313" key="3">
    <source>
        <dbReference type="Proteomes" id="UP000008311"/>
    </source>
</evidence>
<sequence length="64" mass="7112">MVIAEHWSPLPSILVLPPPPMPKTQLSFLPPPTIALRQHPTGNTQDKVPTETENHQDEPKAITK</sequence>
<feature type="compositionally biased region" description="Basic and acidic residues" evidence="1">
    <location>
        <begin position="48"/>
        <end position="64"/>
    </location>
</feature>
<dbReference type="EMBL" id="EQ974091">
    <property type="protein sequence ID" value="EEF33989.1"/>
    <property type="molecule type" value="Genomic_DNA"/>
</dbReference>
<reference evidence="3" key="1">
    <citation type="journal article" date="2010" name="Nat. Biotechnol.">
        <title>Draft genome sequence of the oilseed species Ricinus communis.</title>
        <authorList>
            <person name="Chan A.P."/>
            <person name="Crabtree J."/>
            <person name="Zhao Q."/>
            <person name="Lorenzi H."/>
            <person name="Orvis J."/>
            <person name="Puiu D."/>
            <person name="Melake-Berhan A."/>
            <person name="Jones K.M."/>
            <person name="Redman J."/>
            <person name="Chen G."/>
            <person name="Cahoon E.B."/>
            <person name="Gedil M."/>
            <person name="Stanke M."/>
            <person name="Haas B.J."/>
            <person name="Wortman J.R."/>
            <person name="Fraser-Liggett C.M."/>
            <person name="Ravel J."/>
            <person name="Rabinowicz P.D."/>
        </authorList>
    </citation>
    <scope>NUCLEOTIDE SEQUENCE [LARGE SCALE GENOMIC DNA]</scope>
    <source>
        <strain evidence="3">cv. Hale</strain>
    </source>
</reference>
<dbReference type="Proteomes" id="UP000008311">
    <property type="component" value="Unassembled WGS sequence"/>
</dbReference>
<gene>
    <name evidence="2" type="ORF">RCOM_1405540</name>
</gene>
<dbReference type="InParanoid" id="B9SQX7"/>
<organism evidence="2 3">
    <name type="scientific">Ricinus communis</name>
    <name type="common">Castor bean</name>
    <dbReference type="NCBI Taxonomy" id="3988"/>
    <lineage>
        <taxon>Eukaryota</taxon>
        <taxon>Viridiplantae</taxon>
        <taxon>Streptophyta</taxon>
        <taxon>Embryophyta</taxon>
        <taxon>Tracheophyta</taxon>
        <taxon>Spermatophyta</taxon>
        <taxon>Magnoliopsida</taxon>
        <taxon>eudicotyledons</taxon>
        <taxon>Gunneridae</taxon>
        <taxon>Pentapetalae</taxon>
        <taxon>rosids</taxon>
        <taxon>fabids</taxon>
        <taxon>Malpighiales</taxon>
        <taxon>Euphorbiaceae</taxon>
        <taxon>Acalyphoideae</taxon>
        <taxon>Acalypheae</taxon>
        <taxon>Ricinus</taxon>
    </lineage>
</organism>